<keyword evidence="6" id="KW-0333">Golgi apparatus</keyword>
<dbReference type="FunFam" id="2.30.42.10:FF:000026">
    <property type="entry name" value="Golgi reassembly stacking protein 2"/>
    <property type="match status" value="1"/>
</dbReference>
<comment type="similarity">
    <text evidence="2">Belongs to the GORASP family.</text>
</comment>
<dbReference type="Pfam" id="PF04495">
    <property type="entry name" value="GRASP55_65"/>
    <property type="match status" value="1"/>
</dbReference>
<evidence type="ECO:0000256" key="10">
    <source>
        <dbReference type="SAM" id="MobiDB-lite"/>
    </source>
</evidence>
<keyword evidence="8" id="KW-0449">Lipoprotein</keyword>
<evidence type="ECO:0000256" key="8">
    <source>
        <dbReference type="ARBA" id="ARBA00023288"/>
    </source>
</evidence>
<keyword evidence="3" id="KW-0597">Phosphoprotein</keyword>
<keyword evidence="9" id="KW-0479">Metal-binding</keyword>
<dbReference type="GO" id="GO:0007030">
    <property type="term" value="P:Golgi organization"/>
    <property type="evidence" value="ECO:0007669"/>
    <property type="project" value="TreeGrafter"/>
</dbReference>
<comment type="subcellular location">
    <subcellularLocation>
        <location evidence="1">Golgi apparatus membrane</location>
    </subcellularLocation>
</comment>
<feature type="region of interest" description="Disordered" evidence="10">
    <location>
        <begin position="209"/>
        <end position="244"/>
    </location>
</feature>
<dbReference type="PANTHER" id="PTHR12893">
    <property type="entry name" value="GOLGI REASSEMBLY STACKING PROTEIN GRASP"/>
    <property type="match status" value="1"/>
</dbReference>
<feature type="compositionally biased region" description="Pro residues" evidence="10">
    <location>
        <begin position="604"/>
        <end position="618"/>
    </location>
</feature>
<feature type="region of interest" description="Disordered" evidence="10">
    <location>
        <begin position="270"/>
        <end position="459"/>
    </location>
</feature>
<dbReference type="Proteomes" id="UP000887572">
    <property type="component" value="Unplaced"/>
</dbReference>
<feature type="compositionally biased region" description="Low complexity" evidence="10">
    <location>
        <begin position="320"/>
        <end position="332"/>
    </location>
</feature>
<evidence type="ECO:0000256" key="4">
    <source>
        <dbReference type="ARBA" id="ARBA00022707"/>
    </source>
</evidence>
<evidence type="ECO:0000256" key="3">
    <source>
        <dbReference type="ARBA" id="ARBA00022553"/>
    </source>
</evidence>
<dbReference type="Gene3D" id="2.30.42.10">
    <property type="match status" value="2"/>
</dbReference>
<protein>
    <submittedName>
        <fullName evidence="13">PDZ GRASP-type domain-containing protein</fullName>
    </submittedName>
</protein>
<feature type="binding site" evidence="9">
    <location>
        <position position="103"/>
    </location>
    <ligand>
        <name>Zn(2+)</name>
        <dbReference type="ChEBI" id="CHEBI:29105"/>
    </ligand>
</feature>
<proteinExistence type="inferred from homology"/>
<dbReference type="GO" id="GO:0046872">
    <property type="term" value="F:metal ion binding"/>
    <property type="evidence" value="ECO:0007669"/>
    <property type="project" value="UniProtKB-KW"/>
</dbReference>
<dbReference type="InterPro" id="IPR036034">
    <property type="entry name" value="PDZ_sf"/>
</dbReference>
<evidence type="ECO:0000256" key="1">
    <source>
        <dbReference type="ARBA" id="ARBA00004394"/>
    </source>
</evidence>
<feature type="compositionally biased region" description="Low complexity" evidence="10">
    <location>
        <begin position="446"/>
        <end position="458"/>
    </location>
</feature>
<dbReference type="InterPro" id="IPR024958">
    <property type="entry name" value="GRASP_PDZ"/>
</dbReference>
<evidence type="ECO:0000259" key="11">
    <source>
        <dbReference type="PROSITE" id="PS51865"/>
    </source>
</evidence>
<evidence type="ECO:0000256" key="2">
    <source>
        <dbReference type="ARBA" id="ARBA00007144"/>
    </source>
</evidence>
<dbReference type="WBParaSite" id="Gr19_v10_g10698.t1">
    <property type="protein sequence ID" value="Gr19_v10_g10698.t1"/>
    <property type="gene ID" value="Gr19_v10_g10698"/>
</dbReference>
<keyword evidence="12" id="KW-1185">Reference proteome</keyword>
<dbReference type="InterPro" id="IPR007583">
    <property type="entry name" value="GRASP55_65"/>
</dbReference>
<dbReference type="AlphaFoldDB" id="A0A914GV62"/>
<feature type="region of interest" description="Disordered" evidence="10">
    <location>
        <begin position="510"/>
        <end position="553"/>
    </location>
</feature>
<feature type="compositionally biased region" description="Low complexity" evidence="10">
    <location>
        <begin position="280"/>
        <end position="304"/>
    </location>
</feature>
<feature type="compositionally biased region" description="Polar residues" evidence="10">
    <location>
        <begin position="373"/>
        <end position="386"/>
    </location>
</feature>
<organism evidence="12 13">
    <name type="scientific">Globodera rostochiensis</name>
    <name type="common">Golden nematode worm</name>
    <name type="synonym">Heterodera rostochiensis</name>
    <dbReference type="NCBI Taxonomy" id="31243"/>
    <lineage>
        <taxon>Eukaryota</taxon>
        <taxon>Metazoa</taxon>
        <taxon>Ecdysozoa</taxon>
        <taxon>Nematoda</taxon>
        <taxon>Chromadorea</taxon>
        <taxon>Rhabditida</taxon>
        <taxon>Tylenchina</taxon>
        <taxon>Tylenchomorpha</taxon>
        <taxon>Tylenchoidea</taxon>
        <taxon>Heteroderidae</taxon>
        <taxon>Heteroderinae</taxon>
        <taxon>Globodera</taxon>
    </lineage>
</organism>
<evidence type="ECO:0000256" key="5">
    <source>
        <dbReference type="ARBA" id="ARBA00022737"/>
    </source>
</evidence>
<feature type="domain" description="PDZ GRASP-type" evidence="11">
    <location>
        <begin position="15"/>
        <end position="105"/>
    </location>
</feature>
<feature type="region of interest" description="Disordered" evidence="10">
    <location>
        <begin position="575"/>
        <end position="618"/>
    </location>
</feature>
<dbReference type="PROSITE" id="PS51865">
    <property type="entry name" value="PDZ_GRASP"/>
    <property type="match status" value="2"/>
</dbReference>
<keyword evidence="9" id="KW-0862">Zinc</keyword>
<feature type="domain" description="PDZ GRASP-type" evidence="11">
    <location>
        <begin position="111"/>
        <end position="199"/>
    </location>
</feature>
<evidence type="ECO:0000256" key="6">
    <source>
        <dbReference type="ARBA" id="ARBA00023034"/>
    </source>
</evidence>
<evidence type="ECO:0000313" key="13">
    <source>
        <dbReference type="WBParaSite" id="Gr19_v10_g10698.t1"/>
    </source>
</evidence>
<keyword evidence="5" id="KW-0677">Repeat</keyword>
<dbReference type="SUPFAM" id="SSF50156">
    <property type="entry name" value="PDZ domain-like"/>
    <property type="match status" value="2"/>
</dbReference>
<keyword evidence="7" id="KW-0472">Membrane</keyword>
<dbReference type="GO" id="GO:0000139">
    <property type="term" value="C:Golgi membrane"/>
    <property type="evidence" value="ECO:0007669"/>
    <property type="project" value="UniProtKB-SubCell"/>
</dbReference>
<dbReference type="FunFam" id="2.30.42.10:FF:000056">
    <property type="entry name" value="Golgi reassembly-stacking protein 2 isoform 1"/>
    <property type="match status" value="1"/>
</dbReference>
<evidence type="ECO:0000313" key="12">
    <source>
        <dbReference type="Proteomes" id="UP000887572"/>
    </source>
</evidence>
<reference evidence="13" key="1">
    <citation type="submission" date="2022-11" db="UniProtKB">
        <authorList>
            <consortium name="WormBaseParasite"/>
        </authorList>
    </citation>
    <scope>IDENTIFICATION</scope>
</reference>
<sequence length="618" mass="66424">MGASESVPIPGGGSEGYHVLRVQENSPGQMAGLEPFFDFIVAIGNTRLDKDNDSLKESLKQNIDKPLELTVYNSKTQTVRETQIVPSQNWGGQGVLGVSIRFCSFEGANQNVWHIISVTPNSPAELAGLQSNTDYVLGAESVLQQADDLIAFVQANLGKPLKLYVYNVDSDSVREVTLTPNASWGGDGCLGCDIGYGYLHRIPISIDRSKPSSEVSPMLSPHSHHIDPQEMSKQSPSLPPLQTGIPNVDQLINASQFACPTATDVKRFPDPSEFALPPQSVNGISSPSVSSFDALSSPPHSQQPTLPPPPAPINVTAFPQQQQLQQRQDNVQSVPSPINAIGFEPSGLPIDQQTSRRANDGMPPLAQTDERFPSSTVQPPASSTPSVLPMEQQHHHSSQLGSPLPPSSMVHEHHQLQQQPPQQTPPPIHSSTYQPYLAYGAPPPLSYQSAQQQQFQPMNQPPSAPFMFPSQQPQFGQHYHAPHQPPSFYAYPTQQQQNLPSCSVPPSIGGFGMASPPSLGQRGGPPLPPPQYQQFGGGQAVQQQPPAAAPISFPMPPLSSLGISNLVVPLSQTVAGTTPSTASGEQQPTVVKGNEQQQQQHQQVPPPSFLPPSQPFFG</sequence>
<feature type="binding site" evidence="9">
    <location>
        <position position="18"/>
    </location>
    <ligand>
        <name>Zn(2+)</name>
        <dbReference type="ChEBI" id="CHEBI:29105"/>
    </ligand>
</feature>
<feature type="compositionally biased region" description="Polar residues" evidence="10">
    <location>
        <begin position="575"/>
        <end position="589"/>
    </location>
</feature>
<dbReference type="PANTHER" id="PTHR12893:SF0">
    <property type="entry name" value="GRASP65"/>
    <property type="match status" value="1"/>
</dbReference>
<accession>A0A914GV62</accession>
<keyword evidence="4" id="KW-0519">Myristate</keyword>
<name>A0A914GV62_GLORO</name>
<feature type="compositionally biased region" description="Low complexity" evidence="10">
    <location>
        <begin position="540"/>
        <end position="550"/>
    </location>
</feature>
<evidence type="ECO:0000256" key="9">
    <source>
        <dbReference type="PIRSR" id="PIRSR607583-1"/>
    </source>
</evidence>
<evidence type="ECO:0000256" key="7">
    <source>
        <dbReference type="ARBA" id="ARBA00023136"/>
    </source>
</evidence>